<proteinExistence type="inferred from homology"/>
<evidence type="ECO:0000256" key="1">
    <source>
        <dbReference type="ARBA" id="ARBA00004651"/>
    </source>
</evidence>
<comment type="caution">
    <text evidence="9">The sequence shown here is derived from an EMBL/GenBank/DDBJ whole genome shotgun (WGS) entry which is preliminary data.</text>
</comment>
<feature type="transmembrane region" description="Helical" evidence="7">
    <location>
        <begin position="198"/>
        <end position="221"/>
    </location>
</feature>
<dbReference type="Proteomes" id="UP001227964">
    <property type="component" value="Unassembled WGS sequence"/>
</dbReference>
<keyword evidence="4 7" id="KW-0812">Transmembrane</keyword>
<evidence type="ECO:0000256" key="4">
    <source>
        <dbReference type="ARBA" id="ARBA00022692"/>
    </source>
</evidence>
<keyword evidence="10" id="KW-1185">Reference proteome</keyword>
<evidence type="ECO:0000256" key="7">
    <source>
        <dbReference type="RuleBase" id="RU363032"/>
    </source>
</evidence>
<dbReference type="RefSeq" id="WP_285392914.1">
    <property type="nucleotide sequence ID" value="NZ_JASSVS010000012.1"/>
</dbReference>
<accession>A0ABT7IJG4</accession>
<feature type="transmembrane region" description="Helical" evidence="7">
    <location>
        <begin position="109"/>
        <end position="129"/>
    </location>
</feature>
<dbReference type="Gene3D" id="1.10.3720.10">
    <property type="entry name" value="MetI-like"/>
    <property type="match status" value="1"/>
</dbReference>
<organism evidence="9 10">
    <name type="scientific">Marinobacter azerbaijanicus</name>
    <dbReference type="NCBI Taxonomy" id="3050455"/>
    <lineage>
        <taxon>Bacteria</taxon>
        <taxon>Pseudomonadati</taxon>
        <taxon>Pseudomonadota</taxon>
        <taxon>Gammaproteobacteria</taxon>
        <taxon>Pseudomonadales</taxon>
        <taxon>Marinobacteraceae</taxon>
        <taxon>Marinobacter</taxon>
    </lineage>
</organism>
<name>A0ABT7IJG4_9GAMM</name>
<protein>
    <submittedName>
        <fullName evidence="9">ABC transporter permease subunit</fullName>
    </submittedName>
</protein>
<evidence type="ECO:0000313" key="10">
    <source>
        <dbReference type="Proteomes" id="UP001227964"/>
    </source>
</evidence>
<sequence length="261" mass="28527">MTHAEPHQKQRLAFVLWGPRTAGLLVLLFLGLILEVLVASGIADPSIVAAPSEMLMSLERLFTKDNLGAAFLITLAQALSATLLAMLIGLPLGWTLFRYEVLGRAYRGWLAAMFAAPLVLLYPLFLVIIGRNYGTTITMGVITGSIPVALYTCEALHKVSPTLLKVGAAFNLTAKQTFTLIQVPAAVPDAFTGIRLGLIYALVNIIGIEFLIDFGGLGRVVSTMFFRYDIPGMYAAIFFIILISLLFLTVLKKVERWLRPV</sequence>
<evidence type="ECO:0000313" key="9">
    <source>
        <dbReference type="EMBL" id="MDL0433259.1"/>
    </source>
</evidence>
<feature type="domain" description="ABC transmembrane type-1" evidence="8">
    <location>
        <begin position="71"/>
        <end position="252"/>
    </location>
</feature>
<dbReference type="PRINTS" id="PR00342">
    <property type="entry name" value="RHESUSRHD"/>
</dbReference>
<keyword evidence="3" id="KW-1003">Cell membrane</keyword>
<dbReference type="SUPFAM" id="SSF161098">
    <property type="entry name" value="MetI-like"/>
    <property type="match status" value="1"/>
</dbReference>
<dbReference type="PANTHER" id="PTHR30151">
    <property type="entry name" value="ALKANE SULFONATE ABC TRANSPORTER-RELATED, MEMBRANE SUBUNIT"/>
    <property type="match status" value="1"/>
</dbReference>
<evidence type="ECO:0000256" key="2">
    <source>
        <dbReference type="ARBA" id="ARBA00022448"/>
    </source>
</evidence>
<keyword evidence="5 7" id="KW-1133">Transmembrane helix</keyword>
<feature type="transmembrane region" description="Helical" evidence="7">
    <location>
        <begin position="21"/>
        <end position="47"/>
    </location>
</feature>
<comment type="subcellular location">
    <subcellularLocation>
        <location evidence="1 7">Cell membrane</location>
        <topology evidence="1 7">Multi-pass membrane protein</topology>
    </subcellularLocation>
</comment>
<keyword evidence="6 7" id="KW-0472">Membrane</keyword>
<dbReference type="Pfam" id="PF00528">
    <property type="entry name" value="BPD_transp_1"/>
    <property type="match status" value="1"/>
</dbReference>
<dbReference type="PANTHER" id="PTHR30151:SF41">
    <property type="entry name" value="ABC TRANSPORTER PERMEASE PROTEIN"/>
    <property type="match status" value="1"/>
</dbReference>
<evidence type="ECO:0000259" key="8">
    <source>
        <dbReference type="PROSITE" id="PS50928"/>
    </source>
</evidence>
<comment type="similarity">
    <text evidence="7">Belongs to the binding-protein-dependent transport system permease family.</text>
</comment>
<evidence type="ECO:0000256" key="5">
    <source>
        <dbReference type="ARBA" id="ARBA00022989"/>
    </source>
</evidence>
<keyword evidence="2 7" id="KW-0813">Transport</keyword>
<gene>
    <name evidence="9" type="ORF">QPM17_19135</name>
</gene>
<dbReference type="InterPro" id="IPR035906">
    <property type="entry name" value="MetI-like_sf"/>
</dbReference>
<dbReference type="CDD" id="cd06261">
    <property type="entry name" value="TM_PBP2"/>
    <property type="match status" value="1"/>
</dbReference>
<dbReference type="InterPro" id="IPR002229">
    <property type="entry name" value="RhesusRHD"/>
</dbReference>
<evidence type="ECO:0000256" key="6">
    <source>
        <dbReference type="ARBA" id="ARBA00023136"/>
    </source>
</evidence>
<evidence type="ECO:0000256" key="3">
    <source>
        <dbReference type="ARBA" id="ARBA00022475"/>
    </source>
</evidence>
<feature type="transmembrane region" description="Helical" evidence="7">
    <location>
        <begin position="233"/>
        <end position="251"/>
    </location>
</feature>
<reference evidence="9 10" key="1">
    <citation type="submission" date="2023-06" db="EMBL/GenBank/DDBJ databases">
        <title>Marinobacter azerbaijanicus a moderately halophilic, isolated from Urmia Lake in Azerbaijan region of Iran.</title>
        <authorList>
            <person name="Sanchez-Porro C."/>
            <person name="Aghdam E.M."/>
            <person name="Saheb S.M."/>
            <person name="Tarhriz V."/>
            <person name="Kazemi E."/>
            <person name="Ammozegar M.A."/>
            <person name="Ventosa A."/>
            <person name="Hejazi M.S."/>
        </authorList>
    </citation>
    <scope>NUCLEOTIDE SEQUENCE [LARGE SCALE GENOMIC DNA]</scope>
    <source>
        <strain evidence="9 10">TBZ242</strain>
    </source>
</reference>
<feature type="transmembrane region" description="Helical" evidence="7">
    <location>
        <begin position="67"/>
        <end position="97"/>
    </location>
</feature>
<dbReference type="InterPro" id="IPR000515">
    <property type="entry name" value="MetI-like"/>
</dbReference>
<dbReference type="PROSITE" id="PS50928">
    <property type="entry name" value="ABC_TM1"/>
    <property type="match status" value="1"/>
</dbReference>
<dbReference type="EMBL" id="JASSVS010000012">
    <property type="protein sequence ID" value="MDL0433259.1"/>
    <property type="molecule type" value="Genomic_DNA"/>
</dbReference>
<feature type="transmembrane region" description="Helical" evidence="7">
    <location>
        <begin position="135"/>
        <end position="153"/>
    </location>
</feature>